<evidence type="ECO:0000313" key="2">
    <source>
        <dbReference type="Proteomes" id="UP001055879"/>
    </source>
</evidence>
<dbReference type="Proteomes" id="UP001055879">
    <property type="component" value="Linkage Group LG02"/>
</dbReference>
<reference evidence="2" key="1">
    <citation type="journal article" date="2022" name="Mol. Ecol. Resour.">
        <title>The genomes of chicory, endive, great burdock and yacon provide insights into Asteraceae palaeo-polyploidization history and plant inulin production.</title>
        <authorList>
            <person name="Fan W."/>
            <person name="Wang S."/>
            <person name="Wang H."/>
            <person name="Wang A."/>
            <person name="Jiang F."/>
            <person name="Liu H."/>
            <person name="Zhao H."/>
            <person name="Xu D."/>
            <person name="Zhang Y."/>
        </authorList>
    </citation>
    <scope>NUCLEOTIDE SEQUENCE [LARGE SCALE GENOMIC DNA]</scope>
    <source>
        <strain evidence="2">cv. Niubang</strain>
    </source>
</reference>
<proteinExistence type="predicted"/>
<protein>
    <submittedName>
        <fullName evidence="1">Uncharacterized protein</fullName>
    </submittedName>
</protein>
<sequence length="173" mass="19455">MSSSTYLEALREVLGGIVEPFVPTVNMTVYYGTNKLVNGRELHASIVKATPRVLISGEPDELYTMVMIDPDAPNPNEPELKELVSWIVTNIPGGKSCAEGTEFVSYEGPNPHIGIHRYMLILYKQRASLNDIETLESRVHFRVRAFAREHNLGNPVGIAYYNVRRPNKRKTKA</sequence>
<reference evidence="1 2" key="2">
    <citation type="journal article" date="2022" name="Mol. Ecol. Resour.">
        <title>The genomes of chicory, endive, great burdock and yacon provide insights into Asteraceae paleo-polyploidization history and plant inulin production.</title>
        <authorList>
            <person name="Fan W."/>
            <person name="Wang S."/>
            <person name="Wang H."/>
            <person name="Wang A."/>
            <person name="Jiang F."/>
            <person name="Liu H."/>
            <person name="Zhao H."/>
            <person name="Xu D."/>
            <person name="Zhang Y."/>
        </authorList>
    </citation>
    <scope>NUCLEOTIDE SEQUENCE [LARGE SCALE GENOMIC DNA]</scope>
    <source>
        <strain evidence="2">cv. Niubang</strain>
    </source>
</reference>
<evidence type="ECO:0000313" key="1">
    <source>
        <dbReference type="EMBL" id="KAI3757121.1"/>
    </source>
</evidence>
<keyword evidence="2" id="KW-1185">Reference proteome</keyword>
<accession>A0ACB9EF91</accession>
<organism evidence="1 2">
    <name type="scientific">Arctium lappa</name>
    <name type="common">Greater burdock</name>
    <name type="synonym">Lappa major</name>
    <dbReference type="NCBI Taxonomy" id="4217"/>
    <lineage>
        <taxon>Eukaryota</taxon>
        <taxon>Viridiplantae</taxon>
        <taxon>Streptophyta</taxon>
        <taxon>Embryophyta</taxon>
        <taxon>Tracheophyta</taxon>
        <taxon>Spermatophyta</taxon>
        <taxon>Magnoliopsida</taxon>
        <taxon>eudicotyledons</taxon>
        <taxon>Gunneridae</taxon>
        <taxon>Pentapetalae</taxon>
        <taxon>asterids</taxon>
        <taxon>campanulids</taxon>
        <taxon>Asterales</taxon>
        <taxon>Asteraceae</taxon>
        <taxon>Carduoideae</taxon>
        <taxon>Cardueae</taxon>
        <taxon>Arctiinae</taxon>
        <taxon>Arctium</taxon>
    </lineage>
</organism>
<dbReference type="EMBL" id="CM042048">
    <property type="protein sequence ID" value="KAI3757121.1"/>
    <property type="molecule type" value="Genomic_DNA"/>
</dbReference>
<name>A0ACB9EF91_ARCLA</name>
<gene>
    <name evidence="1" type="ORF">L6452_04654</name>
</gene>
<comment type="caution">
    <text evidence="1">The sequence shown here is derived from an EMBL/GenBank/DDBJ whole genome shotgun (WGS) entry which is preliminary data.</text>
</comment>